<dbReference type="Proteomes" id="UP000701801">
    <property type="component" value="Unassembled WGS sequence"/>
</dbReference>
<dbReference type="PANTHER" id="PTHR36206">
    <property type="entry name" value="ASPERCRYPTIN BIOSYNTHESIS CLUSTER-SPECIFIC TRANSCRIPTION REGULATOR ATNN-RELATED"/>
    <property type="match status" value="1"/>
</dbReference>
<keyword evidence="6" id="KW-0539">Nucleus</keyword>
<keyword evidence="4" id="KW-0238">DNA-binding</keyword>
<keyword evidence="1" id="KW-0479">Metal-binding</keyword>
<reference evidence="7" key="1">
    <citation type="submission" date="2021-07" db="EMBL/GenBank/DDBJ databases">
        <authorList>
            <person name="Durling M."/>
        </authorList>
    </citation>
    <scope>NUCLEOTIDE SEQUENCE</scope>
</reference>
<keyword evidence="3" id="KW-0805">Transcription regulation</keyword>
<evidence type="ECO:0000313" key="8">
    <source>
        <dbReference type="Proteomes" id="UP000701801"/>
    </source>
</evidence>
<dbReference type="PANTHER" id="PTHR36206:SF12">
    <property type="entry name" value="ASPERCRYPTIN BIOSYNTHESIS CLUSTER-SPECIFIC TRANSCRIPTION REGULATOR ATNN-RELATED"/>
    <property type="match status" value="1"/>
</dbReference>
<keyword evidence="8" id="KW-1185">Reference proteome</keyword>
<protein>
    <submittedName>
        <fullName evidence="7">Uncharacterized protein</fullName>
    </submittedName>
</protein>
<accession>A0A9N9LB52</accession>
<evidence type="ECO:0000256" key="2">
    <source>
        <dbReference type="ARBA" id="ARBA00022833"/>
    </source>
</evidence>
<dbReference type="InterPro" id="IPR052360">
    <property type="entry name" value="Transcr_Regulatory_Proteins"/>
</dbReference>
<evidence type="ECO:0000256" key="4">
    <source>
        <dbReference type="ARBA" id="ARBA00023125"/>
    </source>
</evidence>
<dbReference type="GO" id="GO:0046872">
    <property type="term" value="F:metal ion binding"/>
    <property type="evidence" value="ECO:0007669"/>
    <property type="project" value="UniProtKB-KW"/>
</dbReference>
<keyword evidence="2" id="KW-0862">Zinc</keyword>
<sequence>MMGGVDQFHLHDSPFSDKAVSVTPISFSCIEEAKYIFEYGVGLFRSHCAAQGSDHSMPASGIDGRMADFSILLSNFSHALEDFKKSKGPSITPKEQTAMDILRLHVLSAKVALNFELLPPDKRSTECTGFLPEVREILDLGEKIIDSNSASYILGGTATSFCLDMGYIIPIYTVASHWQDATIRRRAIAILRSLPRQEGIWNSILVAKAAERIMELEGNASGGFKAFMECPNQTSTQPFLEIDARGGRLQYTQGEKGSEKEIKVVEKIFTW</sequence>
<evidence type="ECO:0000256" key="6">
    <source>
        <dbReference type="ARBA" id="ARBA00023242"/>
    </source>
</evidence>
<dbReference type="GO" id="GO:0003677">
    <property type="term" value="F:DNA binding"/>
    <property type="evidence" value="ECO:0007669"/>
    <property type="project" value="UniProtKB-KW"/>
</dbReference>
<keyword evidence="5" id="KW-0804">Transcription</keyword>
<name>A0A9N9LB52_9HELO</name>
<dbReference type="OrthoDB" id="3598904at2759"/>
<evidence type="ECO:0000256" key="3">
    <source>
        <dbReference type="ARBA" id="ARBA00023015"/>
    </source>
</evidence>
<dbReference type="AlphaFoldDB" id="A0A9N9LB52"/>
<gene>
    <name evidence="7" type="ORF">HYALB_00003313</name>
</gene>
<dbReference type="EMBL" id="CAJVRM010000031">
    <property type="protein sequence ID" value="CAG8971975.1"/>
    <property type="molecule type" value="Genomic_DNA"/>
</dbReference>
<evidence type="ECO:0000256" key="1">
    <source>
        <dbReference type="ARBA" id="ARBA00022723"/>
    </source>
</evidence>
<evidence type="ECO:0000256" key="5">
    <source>
        <dbReference type="ARBA" id="ARBA00023163"/>
    </source>
</evidence>
<comment type="caution">
    <text evidence="7">The sequence shown here is derived from an EMBL/GenBank/DDBJ whole genome shotgun (WGS) entry which is preliminary data.</text>
</comment>
<proteinExistence type="predicted"/>
<organism evidence="7 8">
    <name type="scientific">Hymenoscyphus albidus</name>
    <dbReference type="NCBI Taxonomy" id="595503"/>
    <lineage>
        <taxon>Eukaryota</taxon>
        <taxon>Fungi</taxon>
        <taxon>Dikarya</taxon>
        <taxon>Ascomycota</taxon>
        <taxon>Pezizomycotina</taxon>
        <taxon>Leotiomycetes</taxon>
        <taxon>Helotiales</taxon>
        <taxon>Helotiaceae</taxon>
        <taxon>Hymenoscyphus</taxon>
    </lineage>
</organism>
<evidence type="ECO:0000313" key="7">
    <source>
        <dbReference type="EMBL" id="CAG8971975.1"/>
    </source>
</evidence>